<comment type="subcellular location">
    <subcellularLocation>
        <location evidence="1 10">Cell membrane</location>
        <topology evidence="1 10">Multi-pass membrane protein</topology>
    </subcellularLocation>
</comment>
<dbReference type="Proteomes" id="UP001430953">
    <property type="component" value="Unassembled WGS sequence"/>
</dbReference>
<evidence type="ECO:0000256" key="10">
    <source>
        <dbReference type="RuleBase" id="RU351113"/>
    </source>
</evidence>
<comment type="similarity">
    <text evidence="10">Belongs to the insect chemoreceptor superfamily. Heteromeric odorant receptor channel (TC 1.A.69) family.</text>
</comment>
<dbReference type="GO" id="GO:0005886">
    <property type="term" value="C:plasma membrane"/>
    <property type="evidence" value="ECO:0007669"/>
    <property type="project" value="UniProtKB-SubCell"/>
</dbReference>
<dbReference type="Pfam" id="PF02949">
    <property type="entry name" value="7tm_6"/>
    <property type="match status" value="1"/>
</dbReference>
<gene>
    <name evidence="11" type="ORF">PUN28_013066</name>
</gene>
<comment type="caution">
    <text evidence="11">The sequence shown here is derived from an EMBL/GenBank/DDBJ whole genome shotgun (WGS) entry which is preliminary data.</text>
</comment>
<sequence length="388" mass="44233">MDFFDGHNYRVNKILLSAVGQWPYQSSRTSQVIRIVIVTVVCSQFLAKLCGMYAYIHDMDIVIECLVPIMVDVSGMTKIMNSILCINEIRELLEQIRNDFCSLRNSNDIKILQKYADSGKRSSTVYASVLYTMTVVFMLVPFQPLILRVANATTRPMLHRVEYFVDMDKYYFPILFHGYFTAVICVTSIVASDAMFVIFVQHACGLFIITSSRIEQAIREVCLTADANLPIMKDNAYQNMIQCVRDHRAAIRFTNLMEMVYSKHFLFHSGLNMIAMSVTSVGAVSKADDLYEFLRLVAVTCALSFHLGFECINAQRLMDYSGYLHTNLVNLNWYDASLRTKKLVLFMMMKTQLPCVLTAGGMFVLCMETFATVARTSFSYFTVLCSMQ</sequence>
<name>A0AAW2F6H4_9HYME</name>
<keyword evidence="12" id="KW-1185">Reference proteome</keyword>
<keyword evidence="3 10" id="KW-0716">Sensory transduction</keyword>
<evidence type="ECO:0000256" key="8">
    <source>
        <dbReference type="ARBA" id="ARBA00023170"/>
    </source>
</evidence>
<dbReference type="AlphaFoldDB" id="A0AAW2F6H4"/>
<evidence type="ECO:0000256" key="4">
    <source>
        <dbReference type="ARBA" id="ARBA00022692"/>
    </source>
</evidence>
<dbReference type="InterPro" id="IPR004117">
    <property type="entry name" value="7tm6_olfct_rcpt"/>
</dbReference>
<evidence type="ECO:0000256" key="2">
    <source>
        <dbReference type="ARBA" id="ARBA00022475"/>
    </source>
</evidence>
<feature type="transmembrane region" description="Helical" evidence="10">
    <location>
        <begin position="353"/>
        <end position="374"/>
    </location>
</feature>
<reference evidence="11 12" key="1">
    <citation type="submission" date="2023-03" db="EMBL/GenBank/DDBJ databases">
        <title>High recombination rates correlate with genetic variation in Cardiocondyla obscurior ants.</title>
        <authorList>
            <person name="Errbii M."/>
        </authorList>
    </citation>
    <scope>NUCLEOTIDE SEQUENCE [LARGE SCALE GENOMIC DNA]</scope>
    <source>
        <strain evidence="11">Alpha-2009</strain>
        <tissue evidence="11">Whole body</tissue>
    </source>
</reference>
<evidence type="ECO:0000256" key="9">
    <source>
        <dbReference type="ARBA" id="ARBA00023224"/>
    </source>
</evidence>
<keyword evidence="9 10" id="KW-0807">Transducer</keyword>
<feature type="transmembrane region" description="Helical" evidence="10">
    <location>
        <begin position="265"/>
        <end position="284"/>
    </location>
</feature>
<keyword evidence="8 10" id="KW-0675">Receptor</keyword>
<accession>A0AAW2F6H4</accession>
<evidence type="ECO:0000256" key="7">
    <source>
        <dbReference type="ARBA" id="ARBA00023136"/>
    </source>
</evidence>
<evidence type="ECO:0000313" key="12">
    <source>
        <dbReference type="Proteomes" id="UP001430953"/>
    </source>
</evidence>
<dbReference type="EMBL" id="JADYXP020000013">
    <property type="protein sequence ID" value="KAL0111621.1"/>
    <property type="molecule type" value="Genomic_DNA"/>
</dbReference>
<feature type="transmembrane region" description="Helical" evidence="10">
    <location>
        <begin position="129"/>
        <end position="150"/>
    </location>
</feature>
<protein>
    <recommendedName>
        <fullName evidence="10">Odorant receptor</fullName>
    </recommendedName>
</protein>
<organism evidence="11 12">
    <name type="scientific">Cardiocondyla obscurior</name>
    <dbReference type="NCBI Taxonomy" id="286306"/>
    <lineage>
        <taxon>Eukaryota</taxon>
        <taxon>Metazoa</taxon>
        <taxon>Ecdysozoa</taxon>
        <taxon>Arthropoda</taxon>
        <taxon>Hexapoda</taxon>
        <taxon>Insecta</taxon>
        <taxon>Pterygota</taxon>
        <taxon>Neoptera</taxon>
        <taxon>Endopterygota</taxon>
        <taxon>Hymenoptera</taxon>
        <taxon>Apocrita</taxon>
        <taxon>Aculeata</taxon>
        <taxon>Formicoidea</taxon>
        <taxon>Formicidae</taxon>
        <taxon>Myrmicinae</taxon>
        <taxon>Cardiocondyla</taxon>
    </lineage>
</organism>
<keyword evidence="7 10" id="KW-0472">Membrane</keyword>
<keyword evidence="4 10" id="KW-0812">Transmembrane</keyword>
<evidence type="ECO:0000256" key="1">
    <source>
        <dbReference type="ARBA" id="ARBA00004651"/>
    </source>
</evidence>
<dbReference type="GO" id="GO:0005549">
    <property type="term" value="F:odorant binding"/>
    <property type="evidence" value="ECO:0007669"/>
    <property type="project" value="InterPro"/>
</dbReference>
<dbReference type="GO" id="GO:0004984">
    <property type="term" value="F:olfactory receptor activity"/>
    <property type="evidence" value="ECO:0007669"/>
    <property type="project" value="InterPro"/>
</dbReference>
<evidence type="ECO:0000256" key="5">
    <source>
        <dbReference type="ARBA" id="ARBA00022725"/>
    </source>
</evidence>
<evidence type="ECO:0000313" key="11">
    <source>
        <dbReference type="EMBL" id="KAL0111621.1"/>
    </source>
</evidence>
<proteinExistence type="inferred from homology"/>
<keyword evidence="6 10" id="KW-1133">Transmembrane helix</keyword>
<dbReference type="PANTHER" id="PTHR21137:SF35">
    <property type="entry name" value="ODORANT RECEPTOR 19A-RELATED"/>
    <property type="match status" value="1"/>
</dbReference>
<dbReference type="GO" id="GO:0007165">
    <property type="term" value="P:signal transduction"/>
    <property type="evidence" value="ECO:0007669"/>
    <property type="project" value="UniProtKB-KW"/>
</dbReference>
<comment type="caution">
    <text evidence="10">Lacks conserved residue(s) required for the propagation of feature annotation.</text>
</comment>
<keyword evidence="2" id="KW-1003">Cell membrane</keyword>
<keyword evidence="5 10" id="KW-0552">Olfaction</keyword>
<evidence type="ECO:0000256" key="6">
    <source>
        <dbReference type="ARBA" id="ARBA00022989"/>
    </source>
</evidence>
<dbReference type="PANTHER" id="PTHR21137">
    <property type="entry name" value="ODORANT RECEPTOR"/>
    <property type="match status" value="1"/>
</dbReference>
<feature type="transmembrane region" description="Helical" evidence="10">
    <location>
        <begin position="170"/>
        <end position="191"/>
    </location>
</feature>
<evidence type="ECO:0000256" key="3">
    <source>
        <dbReference type="ARBA" id="ARBA00022606"/>
    </source>
</evidence>